<protein>
    <submittedName>
        <fullName evidence="2">Uncharacterized protein</fullName>
    </submittedName>
</protein>
<evidence type="ECO:0000256" key="1">
    <source>
        <dbReference type="SAM" id="SignalP"/>
    </source>
</evidence>
<gene>
    <name evidence="2" type="ORF">BK022_19965</name>
</gene>
<sequence>MTIGSPKFLAGAALAFFLLAGSAALAKKVTVVSGDRPIAVEIPAAWKVTTIDRGVQARTADEEIYLWFESYKPAQFDTLLGEHNAYFKEQGVKVTGEGHSKEVDFPTYALKVTEYPATYEGRPTVLRYLSVVPKADSQRHLLVSYWASPEGDKKYDAETNQIMNSLAASYDGK</sequence>
<feature type="chain" id="PRO_5012684229" evidence="1">
    <location>
        <begin position="27"/>
        <end position="173"/>
    </location>
</feature>
<proteinExistence type="predicted"/>
<feature type="signal peptide" evidence="1">
    <location>
        <begin position="1"/>
        <end position="26"/>
    </location>
</feature>
<dbReference type="AlphaFoldDB" id="A0A1S1NX70"/>
<dbReference type="Proteomes" id="UP000180215">
    <property type="component" value="Unassembled WGS sequence"/>
</dbReference>
<comment type="caution">
    <text evidence="2">The sequence shown here is derived from an EMBL/GenBank/DDBJ whole genome shotgun (WGS) entry which is preliminary data.</text>
</comment>
<accession>A0A1S1NX70</accession>
<evidence type="ECO:0000313" key="3">
    <source>
        <dbReference type="Proteomes" id="UP000180215"/>
    </source>
</evidence>
<evidence type="ECO:0000313" key="2">
    <source>
        <dbReference type="EMBL" id="OHV15313.1"/>
    </source>
</evidence>
<organism evidence="2 3">
    <name type="scientific">Methylorubrum extorquens</name>
    <name type="common">Methylobacterium dichloromethanicum</name>
    <name type="synonym">Methylobacterium extorquens</name>
    <dbReference type="NCBI Taxonomy" id="408"/>
    <lineage>
        <taxon>Bacteria</taxon>
        <taxon>Pseudomonadati</taxon>
        <taxon>Pseudomonadota</taxon>
        <taxon>Alphaproteobacteria</taxon>
        <taxon>Hyphomicrobiales</taxon>
        <taxon>Methylobacteriaceae</taxon>
        <taxon>Methylorubrum</taxon>
    </lineage>
</organism>
<dbReference type="EMBL" id="MNAO01000297">
    <property type="protein sequence ID" value="OHV15313.1"/>
    <property type="molecule type" value="Genomic_DNA"/>
</dbReference>
<name>A0A1S1NX70_METEX</name>
<keyword evidence="1" id="KW-0732">Signal</keyword>
<reference evidence="2 3" key="1">
    <citation type="submission" date="2016-10" db="EMBL/GenBank/DDBJ databases">
        <title>Draft genome sequence of Methylobacterium extorquens CP3, a seed endophyte of Crotalaria pumila with plant growth-promoting and metal tolerance properties.</title>
        <authorList>
            <person name="Sanchez-Lopez A.S."/>
            <person name="Van Hamme J.D."/>
            <person name="Thijs S."/>
            <person name="Mcammond B.M."/>
            <person name="Stevens V."/>
            <person name="Gonzalez-Chavez M.D.C."/>
            <person name="Vangronsveld J."/>
        </authorList>
    </citation>
    <scope>NUCLEOTIDE SEQUENCE [LARGE SCALE GENOMIC DNA]</scope>
    <source>
        <strain evidence="2 3">CP3</strain>
    </source>
</reference>